<keyword evidence="1" id="KW-1133">Transmembrane helix</keyword>
<sequence>MNKMNSNNKIFLIILKVLAILGLILTFLSFGGRGYGFRRPNTNFYPIAIGICLILPYLLHLILSKPKPKKNLRNNSKKFDKSGFIIEDYKNQKLKSDLLDIFILNETNENLIINRKSILEPDNWYIFQIDKYKPIYFSNGIEFHIDNDKNLETIDYRNQIISLGDENFELYEVPEYVNWALVIANSNEGDTAE</sequence>
<comment type="caution">
    <text evidence="2">The sequence shown here is derived from an EMBL/GenBank/DDBJ whole genome shotgun (WGS) entry which is preliminary data.</text>
</comment>
<name>A0ABW5ZSW0_9FLAO</name>
<dbReference type="RefSeq" id="WP_379660195.1">
    <property type="nucleotide sequence ID" value="NZ_JBHUOS010000009.1"/>
</dbReference>
<feature type="transmembrane region" description="Helical" evidence="1">
    <location>
        <begin position="12"/>
        <end position="32"/>
    </location>
</feature>
<keyword evidence="3" id="KW-1185">Reference proteome</keyword>
<proteinExistence type="predicted"/>
<evidence type="ECO:0000256" key="1">
    <source>
        <dbReference type="SAM" id="Phobius"/>
    </source>
</evidence>
<evidence type="ECO:0000313" key="2">
    <source>
        <dbReference type="EMBL" id="MFD2916059.1"/>
    </source>
</evidence>
<dbReference type="Proteomes" id="UP001597548">
    <property type="component" value="Unassembled WGS sequence"/>
</dbReference>
<protein>
    <submittedName>
        <fullName evidence="2">Uncharacterized protein</fullName>
    </submittedName>
</protein>
<accession>A0ABW5ZSW0</accession>
<evidence type="ECO:0000313" key="3">
    <source>
        <dbReference type="Proteomes" id="UP001597548"/>
    </source>
</evidence>
<dbReference type="EMBL" id="JBHUOS010000009">
    <property type="protein sequence ID" value="MFD2916059.1"/>
    <property type="molecule type" value="Genomic_DNA"/>
</dbReference>
<reference evidence="3" key="1">
    <citation type="journal article" date="2019" name="Int. J. Syst. Evol. Microbiol.">
        <title>The Global Catalogue of Microorganisms (GCM) 10K type strain sequencing project: providing services to taxonomists for standard genome sequencing and annotation.</title>
        <authorList>
            <consortium name="The Broad Institute Genomics Platform"/>
            <consortium name="The Broad Institute Genome Sequencing Center for Infectious Disease"/>
            <person name="Wu L."/>
            <person name="Ma J."/>
        </authorList>
    </citation>
    <scope>NUCLEOTIDE SEQUENCE [LARGE SCALE GENOMIC DNA]</scope>
    <source>
        <strain evidence="3">KCTC 32514</strain>
    </source>
</reference>
<keyword evidence="1" id="KW-0472">Membrane</keyword>
<organism evidence="2 3">
    <name type="scientific">Psychroserpens luteus</name>
    <dbReference type="NCBI Taxonomy" id="1434066"/>
    <lineage>
        <taxon>Bacteria</taxon>
        <taxon>Pseudomonadati</taxon>
        <taxon>Bacteroidota</taxon>
        <taxon>Flavobacteriia</taxon>
        <taxon>Flavobacteriales</taxon>
        <taxon>Flavobacteriaceae</taxon>
        <taxon>Psychroserpens</taxon>
    </lineage>
</organism>
<feature type="transmembrane region" description="Helical" evidence="1">
    <location>
        <begin position="44"/>
        <end position="63"/>
    </location>
</feature>
<gene>
    <name evidence="2" type="ORF">ACFS29_10450</name>
</gene>
<keyword evidence="1" id="KW-0812">Transmembrane</keyword>